<dbReference type="Proteomes" id="UP001053296">
    <property type="component" value="Chromosome"/>
</dbReference>
<dbReference type="InterPro" id="IPR019277">
    <property type="entry name" value="DUF2304"/>
</dbReference>
<sequence>MVFNLPAAVIALLFAASVLLLVRRQRLGVLHTLWWMVLVAGTLVLGLFPAVADWIGESVGIHYPPVLPIVLALCLLFVKVLTMDMERTRQEMQIRILAQKMAAYEAELQELKGRQSETAAKETDTQR</sequence>
<organism evidence="3 4">
    <name type="scientific">Pseudodesulfovibrio sediminis</name>
    <dbReference type="NCBI Taxonomy" id="2810563"/>
    <lineage>
        <taxon>Bacteria</taxon>
        <taxon>Pseudomonadati</taxon>
        <taxon>Thermodesulfobacteriota</taxon>
        <taxon>Desulfovibrionia</taxon>
        <taxon>Desulfovibrionales</taxon>
        <taxon>Desulfovibrionaceae</taxon>
    </lineage>
</organism>
<feature type="coiled-coil region" evidence="1">
    <location>
        <begin position="87"/>
        <end position="121"/>
    </location>
</feature>
<evidence type="ECO:0000313" key="3">
    <source>
        <dbReference type="EMBL" id="BCS89481.1"/>
    </source>
</evidence>
<accession>A0ABN6EWG3</accession>
<evidence type="ECO:0000313" key="4">
    <source>
        <dbReference type="Proteomes" id="UP001053296"/>
    </source>
</evidence>
<keyword evidence="4" id="KW-1185">Reference proteome</keyword>
<feature type="transmembrane region" description="Helical" evidence="2">
    <location>
        <begin position="34"/>
        <end position="55"/>
    </location>
</feature>
<dbReference type="EMBL" id="AP024485">
    <property type="protein sequence ID" value="BCS89481.1"/>
    <property type="molecule type" value="Genomic_DNA"/>
</dbReference>
<proteinExistence type="predicted"/>
<dbReference type="Pfam" id="PF10066">
    <property type="entry name" value="DUF2304"/>
    <property type="match status" value="1"/>
</dbReference>
<feature type="transmembrane region" description="Helical" evidence="2">
    <location>
        <begin position="6"/>
        <end position="22"/>
    </location>
</feature>
<keyword evidence="2" id="KW-1133">Transmembrane helix</keyword>
<name>A0ABN6EWG3_9BACT</name>
<keyword evidence="1" id="KW-0175">Coiled coil</keyword>
<evidence type="ECO:0000256" key="1">
    <source>
        <dbReference type="SAM" id="Coils"/>
    </source>
</evidence>
<reference evidence="3" key="1">
    <citation type="journal article" date="2022" name="Arch. Microbiol.">
        <title>Pseudodesulfovibrio sediminis sp. nov., a mesophilic and neutrophilic sulfate-reducing bacterium isolated from sediment of a brackish lake.</title>
        <authorList>
            <person name="Takahashi A."/>
            <person name="Kojima H."/>
            <person name="Watanabe M."/>
            <person name="Fukui M."/>
        </authorList>
    </citation>
    <scope>NUCLEOTIDE SEQUENCE</scope>
    <source>
        <strain evidence="3">SF6</strain>
    </source>
</reference>
<evidence type="ECO:0008006" key="5">
    <source>
        <dbReference type="Google" id="ProtNLM"/>
    </source>
</evidence>
<feature type="transmembrane region" description="Helical" evidence="2">
    <location>
        <begin position="61"/>
        <end position="82"/>
    </location>
</feature>
<evidence type="ECO:0000256" key="2">
    <source>
        <dbReference type="SAM" id="Phobius"/>
    </source>
</evidence>
<keyword evidence="2" id="KW-0812">Transmembrane</keyword>
<gene>
    <name evidence="3" type="ORF">PSDVSF_27230</name>
</gene>
<protein>
    <recommendedName>
        <fullName evidence="5">DUF2304 domain-containing protein</fullName>
    </recommendedName>
</protein>
<keyword evidence="2" id="KW-0472">Membrane</keyword>